<comment type="caution">
    <text evidence="1">The sequence shown here is derived from an EMBL/GenBank/DDBJ whole genome shotgun (WGS) entry which is preliminary data.</text>
</comment>
<dbReference type="Proteomes" id="UP000593576">
    <property type="component" value="Unassembled WGS sequence"/>
</dbReference>
<dbReference type="AlphaFoldDB" id="A0A7J9MVL8"/>
<proteinExistence type="predicted"/>
<dbReference type="EMBL" id="JABFAF010000013">
    <property type="protein sequence ID" value="MBA0874978.1"/>
    <property type="molecule type" value="Genomic_DNA"/>
</dbReference>
<protein>
    <submittedName>
        <fullName evidence="1">Uncharacterized protein</fullName>
    </submittedName>
</protein>
<organism evidence="1 2">
    <name type="scientific">Gossypium schwendimanii</name>
    <name type="common">Cotton</name>
    <dbReference type="NCBI Taxonomy" id="34291"/>
    <lineage>
        <taxon>Eukaryota</taxon>
        <taxon>Viridiplantae</taxon>
        <taxon>Streptophyta</taxon>
        <taxon>Embryophyta</taxon>
        <taxon>Tracheophyta</taxon>
        <taxon>Spermatophyta</taxon>
        <taxon>Magnoliopsida</taxon>
        <taxon>eudicotyledons</taxon>
        <taxon>Gunneridae</taxon>
        <taxon>Pentapetalae</taxon>
        <taxon>rosids</taxon>
        <taxon>malvids</taxon>
        <taxon>Malvales</taxon>
        <taxon>Malvaceae</taxon>
        <taxon>Malvoideae</taxon>
        <taxon>Gossypium</taxon>
    </lineage>
</organism>
<sequence length="16" mass="1783">MLVLRMSDCLSPTFAV</sequence>
<accession>A0A7J9MVL8</accession>
<gene>
    <name evidence="1" type="ORF">Goshw_024806</name>
</gene>
<reference evidence="1 2" key="1">
    <citation type="journal article" date="2019" name="Genome Biol. Evol.">
        <title>Insights into the evolution of the New World diploid cottons (Gossypium, subgenus Houzingenia) based on genome sequencing.</title>
        <authorList>
            <person name="Grover C.E."/>
            <person name="Arick M.A. 2nd"/>
            <person name="Thrash A."/>
            <person name="Conover J.L."/>
            <person name="Sanders W.S."/>
            <person name="Peterson D.G."/>
            <person name="Frelichowski J.E."/>
            <person name="Scheffler J.A."/>
            <person name="Scheffler B.E."/>
            <person name="Wendel J.F."/>
        </authorList>
    </citation>
    <scope>NUCLEOTIDE SEQUENCE [LARGE SCALE GENOMIC DNA]</scope>
    <source>
        <strain evidence="1">1</strain>
        <tissue evidence="1">Leaf</tissue>
    </source>
</reference>
<evidence type="ECO:0000313" key="2">
    <source>
        <dbReference type="Proteomes" id="UP000593576"/>
    </source>
</evidence>
<name>A0A7J9MVL8_GOSSC</name>
<evidence type="ECO:0000313" key="1">
    <source>
        <dbReference type="EMBL" id="MBA0874978.1"/>
    </source>
</evidence>
<keyword evidence="2" id="KW-1185">Reference proteome</keyword>